<proteinExistence type="predicted"/>
<dbReference type="SUPFAM" id="SSF55797">
    <property type="entry name" value="PR-1-like"/>
    <property type="match status" value="1"/>
</dbReference>
<evidence type="ECO:0000313" key="2">
    <source>
        <dbReference type="WBParaSite" id="MCU_012626-RA"/>
    </source>
</evidence>
<dbReference type="WBParaSite" id="MCU_012626-RA">
    <property type="protein sequence ID" value="MCU_012626-RA"/>
    <property type="gene ID" value="MCU_012626"/>
</dbReference>
<feature type="domain" description="SCP" evidence="1">
    <location>
        <begin position="11"/>
        <end position="113"/>
    </location>
</feature>
<reference evidence="2" key="1">
    <citation type="submission" date="2019-11" db="UniProtKB">
        <authorList>
            <consortium name="WormBaseParasite"/>
        </authorList>
    </citation>
    <scope>IDENTIFICATION</scope>
</reference>
<dbReference type="InterPro" id="IPR035940">
    <property type="entry name" value="CAP_sf"/>
</dbReference>
<evidence type="ECO:0000259" key="1">
    <source>
        <dbReference type="Pfam" id="PF00188"/>
    </source>
</evidence>
<dbReference type="Pfam" id="PF00188">
    <property type="entry name" value="CAP"/>
    <property type="match status" value="1"/>
</dbReference>
<dbReference type="InterPro" id="IPR014044">
    <property type="entry name" value="CAP_dom"/>
</dbReference>
<dbReference type="Gene3D" id="3.40.33.10">
    <property type="entry name" value="CAP"/>
    <property type="match status" value="1"/>
</dbReference>
<accession>A0A5K3FXH5</accession>
<name>A0A5K3FXH5_MESCO</name>
<organism evidence="2">
    <name type="scientific">Mesocestoides corti</name>
    <name type="common">Flatworm</name>
    <dbReference type="NCBI Taxonomy" id="53468"/>
    <lineage>
        <taxon>Eukaryota</taxon>
        <taxon>Metazoa</taxon>
        <taxon>Spiralia</taxon>
        <taxon>Lophotrochozoa</taxon>
        <taxon>Platyhelminthes</taxon>
        <taxon>Cestoda</taxon>
        <taxon>Eucestoda</taxon>
        <taxon>Cyclophyllidea</taxon>
        <taxon>Mesocestoididae</taxon>
        <taxon>Mesocestoides</taxon>
    </lineage>
</organism>
<dbReference type="AlphaFoldDB" id="A0A5K3FXH5"/>
<protein>
    <submittedName>
        <fullName evidence="2">SCP domain-containing protein</fullName>
    </submittedName>
</protein>
<sequence length="191" mass="20462">MSHEASGRREANCQQHANANLLNRNGKTGGKICCQLKIPDSPEFEHLKNYGFIAEFVSEGESLYSDLFCTVNGSDYSHADNDCKSDCYNYKQMVLANVTQIGCALHPCPSSSGNSKTEIAIACGYNAISDDRSGRPYEEGVSCSKCPEGYGCNRNQCDAKSLSQATTTSGASGVSSLTIFLSAVLIVLCLL</sequence>